<proteinExistence type="predicted"/>
<evidence type="ECO:0000256" key="1">
    <source>
        <dbReference type="SAM" id="MobiDB-lite"/>
    </source>
</evidence>
<feature type="region of interest" description="Disordered" evidence="1">
    <location>
        <begin position="1"/>
        <end position="51"/>
    </location>
</feature>
<feature type="compositionally biased region" description="Pro residues" evidence="1">
    <location>
        <begin position="24"/>
        <end position="44"/>
    </location>
</feature>
<protein>
    <submittedName>
        <fullName evidence="2">Uncharacterized protein</fullName>
    </submittedName>
</protein>
<sequence>MQFVPRSLGRVKKALFGRRTATPEPQPTPTPPPTRTTAPTPMPRPVSHAEQTRLRLPRIPLGWTIPLMRDTDPAPPYIPPYTPARAGAGR</sequence>
<organism evidence="2 3">
    <name type="scientific">Streptomyces cuspidosporus</name>
    <dbReference type="NCBI Taxonomy" id="66882"/>
    <lineage>
        <taxon>Bacteria</taxon>
        <taxon>Bacillati</taxon>
        <taxon>Actinomycetota</taxon>
        <taxon>Actinomycetes</taxon>
        <taxon>Kitasatosporales</taxon>
        <taxon>Streptomycetaceae</taxon>
        <taxon>Streptomyces</taxon>
    </lineage>
</organism>
<comment type="caution">
    <text evidence="2">The sequence shown here is derived from an EMBL/GenBank/DDBJ whole genome shotgun (WGS) entry which is preliminary data.</text>
</comment>
<evidence type="ECO:0000313" key="2">
    <source>
        <dbReference type="EMBL" id="GAA2354257.1"/>
    </source>
</evidence>
<feature type="region of interest" description="Disordered" evidence="1">
    <location>
        <begin position="65"/>
        <end position="90"/>
    </location>
</feature>
<keyword evidence="3" id="KW-1185">Reference proteome</keyword>
<reference evidence="3" key="1">
    <citation type="journal article" date="2019" name="Int. J. Syst. Evol. Microbiol.">
        <title>The Global Catalogue of Microorganisms (GCM) 10K type strain sequencing project: providing services to taxonomists for standard genome sequencing and annotation.</title>
        <authorList>
            <consortium name="The Broad Institute Genomics Platform"/>
            <consortium name="The Broad Institute Genome Sequencing Center for Infectious Disease"/>
            <person name="Wu L."/>
            <person name="Ma J."/>
        </authorList>
    </citation>
    <scope>NUCLEOTIDE SEQUENCE [LARGE SCALE GENOMIC DNA]</scope>
    <source>
        <strain evidence="3">JCM 4316</strain>
    </source>
</reference>
<feature type="compositionally biased region" description="Pro residues" evidence="1">
    <location>
        <begin position="73"/>
        <end position="82"/>
    </location>
</feature>
<accession>A0ABP5TJA8</accession>
<gene>
    <name evidence="2" type="ORF">GCM10010246_49060</name>
</gene>
<evidence type="ECO:0000313" key="3">
    <source>
        <dbReference type="Proteomes" id="UP001500253"/>
    </source>
</evidence>
<dbReference type="Proteomes" id="UP001500253">
    <property type="component" value="Unassembled WGS sequence"/>
</dbReference>
<name>A0ABP5TJA8_9ACTN</name>
<dbReference type="EMBL" id="BAAASD010000022">
    <property type="protein sequence ID" value="GAA2354257.1"/>
    <property type="molecule type" value="Genomic_DNA"/>
</dbReference>